<protein>
    <submittedName>
        <fullName evidence="1">6655_t:CDS:1</fullName>
    </submittedName>
</protein>
<dbReference type="AlphaFoldDB" id="A0A9N9BR00"/>
<comment type="caution">
    <text evidence="1">The sequence shown here is derived from an EMBL/GenBank/DDBJ whole genome shotgun (WGS) entry which is preliminary data.</text>
</comment>
<dbReference type="SUPFAM" id="SSF53098">
    <property type="entry name" value="Ribonuclease H-like"/>
    <property type="match status" value="1"/>
</dbReference>
<dbReference type="Proteomes" id="UP000789508">
    <property type="component" value="Unassembled WGS sequence"/>
</dbReference>
<evidence type="ECO:0000313" key="2">
    <source>
        <dbReference type="Proteomes" id="UP000789508"/>
    </source>
</evidence>
<sequence>MEMPNDHGRYYALCIIDYASRYKDSRTLTRKLSSKVAMAFEDIYNNPNSLLNWPVVLKVDQDTEMKGEVTILFESHGTRIEHAEPEHYVSLAFVNSFHNQLERRLFKGM</sequence>
<evidence type="ECO:0000313" key="1">
    <source>
        <dbReference type="EMBL" id="CAG8572261.1"/>
    </source>
</evidence>
<accession>A0A9N9BR00</accession>
<dbReference type="Gene3D" id="3.30.420.10">
    <property type="entry name" value="Ribonuclease H-like superfamily/Ribonuclease H"/>
    <property type="match status" value="1"/>
</dbReference>
<dbReference type="InterPro" id="IPR036397">
    <property type="entry name" value="RNaseH_sf"/>
</dbReference>
<gene>
    <name evidence="1" type="ORF">ALEPTO_LOCUS6868</name>
</gene>
<dbReference type="EMBL" id="CAJVPS010002594">
    <property type="protein sequence ID" value="CAG8572261.1"/>
    <property type="molecule type" value="Genomic_DNA"/>
</dbReference>
<name>A0A9N9BR00_9GLOM</name>
<dbReference type="InterPro" id="IPR012337">
    <property type="entry name" value="RNaseH-like_sf"/>
</dbReference>
<organism evidence="1 2">
    <name type="scientific">Ambispora leptoticha</name>
    <dbReference type="NCBI Taxonomy" id="144679"/>
    <lineage>
        <taxon>Eukaryota</taxon>
        <taxon>Fungi</taxon>
        <taxon>Fungi incertae sedis</taxon>
        <taxon>Mucoromycota</taxon>
        <taxon>Glomeromycotina</taxon>
        <taxon>Glomeromycetes</taxon>
        <taxon>Archaeosporales</taxon>
        <taxon>Ambisporaceae</taxon>
        <taxon>Ambispora</taxon>
    </lineage>
</organism>
<proteinExistence type="predicted"/>
<reference evidence="1" key="1">
    <citation type="submission" date="2021-06" db="EMBL/GenBank/DDBJ databases">
        <authorList>
            <person name="Kallberg Y."/>
            <person name="Tangrot J."/>
            <person name="Rosling A."/>
        </authorList>
    </citation>
    <scope>NUCLEOTIDE SEQUENCE</scope>
    <source>
        <strain evidence="1">FL130A</strain>
    </source>
</reference>
<keyword evidence="2" id="KW-1185">Reference proteome</keyword>
<dbReference type="GO" id="GO:0003676">
    <property type="term" value="F:nucleic acid binding"/>
    <property type="evidence" value="ECO:0007669"/>
    <property type="project" value="InterPro"/>
</dbReference>